<dbReference type="EMBL" id="LAZR01001670">
    <property type="protein sequence ID" value="KKN41068.1"/>
    <property type="molecule type" value="Genomic_DNA"/>
</dbReference>
<organism evidence="1">
    <name type="scientific">marine sediment metagenome</name>
    <dbReference type="NCBI Taxonomy" id="412755"/>
    <lineage>
        <taxon>unclassified sequences</taxon>
        <taxon>metagenomes</taxon>
        <taxon>ecological metagenomes</taxon>
    </lineage>
</organism>
<gene>
    <name evidence="1" type="ORF">LCGC14_0727180</name>
</gene>
<reference evidence="1" key="1">
    <citation type="journal article" date="2015" name="Nature">
        <title>Complex archaea that bridge the gap between prokaryotes and eukaryotes.</title>
        <authorList>
            <person name="Spang A."/>
            <person name="Saw J.H."/>
            <person name="Jorgensen S.L."/>
            <person name="Zaremba-Niedzwiedzka K."/>
            <person name="Martijn J."/>
            <person name="Lind A.E."/>
            <person name="van Eijk R."/>
            <person name="Schleper C."/>
            <person name="Guy L."/>
            <person name="Ettema T.J."/>
        </authorList>
    </citation>
    <scope>NUCLEOTIDE SEQUENCE</scope>
</reference>
<dbReference type="AlphaFoldDB" id="A0A0F9THV5"/>
<proteinExistence type="predicted"/>
<sequence length="216" mass="25464">MGINVDTMDFFYESIKRVGITSLKDVWLLELGNQCIRNEVKRKYKFKTGKSKAYFLGLRCHHHAIDWNGEDGAIPLDLCEPIPIPKFMKAFKIITDFGDMEHVRGGAITTKGPDGWNPGEGQWQAWKNIHDMGKIGCIYLHTLPKVGSFKNHGSYHYTFEFFRRICRSNQYRMLSLQSNQNDPRNKTREYVFCAYVKQNDREFQPEWDTFKEWLHR</sequence>
<comment type="caution">
    <text evidence="1">The sequence shown here is derived from an EMBL/GenBank/DDBJ whole genome shotgun (WGS) entry which is preliminary data.</text>
</comment>
<evidence type="ECO:0000313" key="1">
    <source>
        <dbReference type="EMBL" id="KKN41068.1"/>
    </source>
</evidence>
<protein>
    <submittedName>
        <fullName evidence="1">Uncharacterized protein</fullName>
    </submittedName>
</protein>
<accession>A0A0F9THV5</accession>
<name>A0A0F9THV5_9ZZZZ</name>